<evidence type="ECO:0008006" key="2">
    <source>
        <dbReference type="Google" id="ProtNLM"/>
    </source>
</evidence>
<protein>
    <recommendedName>
        <fullName evidence="2">Nuclear transport factor 2 family protein</fullName>
    </recommendedName>
</protein>
<sequence>MTPFDKLPEDIETVEDFVDSLHPRHIFIAYEGHSKEETATAAHPHLLNEMNAILERFKKAAPNSKVAIEPCYAVIVRSEYFITRWKYAFVNRGVSWRKCTKADLSMVFTVDGEWVIIQANGYKPYTKIELL</sequence>
<reference evidence="1" key="1">
    <citation type="submission" date="2024-06" db="EMBL/GenBank/DDBJ databases">
        <authorList>
            <person name="Gannavaram S."/>
            <person name="Nemani S."/>
            <person name="Datta M."/>
            <person name="Picchiottino A."/>
            <person name="Mereddy A."/>
            <person name="Gannavaram N."/>
            <person name="Honeycutt C."/>
            <person name="Tran D."/>
            <person name="Choi K."/>
            <person name="Srinivasan K."/>
            <person name="Johnson A."/>
        </authorList>
    </citation>
    <scope>NUCLEOTIDE SEQUENCE</scope>
</reference>
<dbReference type="EMBL" id="PP885733">
    <property type="protein sequence ID" value="XCN28376.1"/>
    <property type="molecule type" value="Genomic_DNA"/>
</dbReference>
<organism evidence="1">
    <name type="scientific">Pantoea phage Survivor</name>
    <dbReference type="NCBI Taxonomy" id="3232176"/>
    <lineage>
        <taxon>Viruses</taxon>
        <taxon>Duplodnaviria</taxon>
        <taxon>Heunggongvirae</taxon>
        <taxon>Uroviricota</taxon>
        <taxon>Caudoviricetes</taxon>
    </lineage>
</organism>
<proteinExistence type="predicted"/>
<evidence type="ECO:0000313" key="1">
    <source>
        <dbReference type="EMBL" id="XCN28376.1"/>
    </source>
</evidence>
<name>A0AAU8KZI0_9CAUD</name>
<accession>A0AAU8KZI0</accession>